<dbReference type="Proteomes" id="UP000028725">
    <property type="component" value="Unassembled WGS sequence"/>
</dbReference>
<feature type="transmembrane region" description="Helical" evidence="1">
    <location>
        <begin position="12"/>
        <end position="30"/>
    </location>
</feature>
<dbReference type="AlphaFoldDB" id="A0A085WU66"/>
<keyword evidence="1" id="KW-0812">Transmembrane</keyword>
<feature type="transmembrane region" description="Helical" evidence="1">
    <location>
        <begin position="97"/>
        <end position="120"/>
    </location>
</feature>
<evidence type="ECO:0000313" key="3">
    <source>
        <dbReference type="Proteomes" id="UP000028725"/>
    </source>
</evidence>
<name>A0A085WU66_9BACT</name>
<feature type="transmembrane region" description="Helical" evidence="1">
    <location>
        <begin position="132"/>
        <end position="150"/>
    </location>
</feature>
<proteinExistence type="predicted"/>
<reference evidence="2 3" key="1">
    <citation type="submission" date="2014-04" db="EMBL/GenBank/DDBJ databases">
        <title>Genome assembly of Hyalangium minutum DSM 14724.</title>
        <authorList>
            <person name="Sharma G."/>
            <person name="Subramanian S."/>
        </authorList>
    </citation>
    <scope>NUCLEOTIDE SEQUENCE [LARGE SCALE GENOMIC DNA]</scope>
    <source>
        <strain evidence="2 3">DSM 14724</strain>
    </source>
</reference>
<evidence type="ECO:0000256" key="1">
    <source>
        <dbReference type="SAM" id="Phobius"/>
    </source>
</evidence>
<keyword evidence="1" id="KW-1133">Transmembrane helix</keyword>
<comment type="caution">
    <text evidence="2">The sequence shown here is derived from an EMBL/GenBank/DDBJ whole genome shotgun (WGS) entry which is preliminary data.</text>
</comment>
<dbReference type="EMBL" id="JMCB01000002">
    <property type="protein sequence ID" value="KFE71229.1"/>
    <property type="molecule type" value="Genomic_DNA"/>
</dbReference>
<organism evidence="2 3">
    <name type="scientific">Hyalangium minutum</name>
    <dbReference type="NCBI Taxonomy" id="394096"/>
    <lineage>
        <taxon>Bacteria</taxon>
        <taxon>Pseudomonadati</taxon>
        <taxon>Myxococcota</taxon>
        <taxon>Myxococcia</taxon>
        <taxon>Myxococcales</taxon>
        <taxon>Cystobacterineae</taxon>
        <taxon>Archangiaceae</taxon>
        <taxon>Hyalangium</taxon>
    </lineage>
</organism>
<evidence type="ECO:0000313" key="2">
    <source>
        <dbReference type="EMBL" id="KFE71229.1"/>
    </source>
</evidence>
<protein>
    <submittedName>
        <fullName evidence="2">Uncharacterized protein</fullName>
    </submittedName>
</protein>
<dbReference type="RefSeq" id="WP_052419774.1">
    <property type="nucleotide sequence ID" value="NZ_JMCB01000002.1"/>
</dbReference>
<dbReference type="STRING" id="394096.DB31_3359"/>
<keyword evidence="3" id="KW-1185">Reference proteome</keyword>
<gene>
    <name evidence="2" type="ORF">DB31_3359</name>
</gene>
<feature type="transmembrane region" description="Helical" evidence="1">
    <location>
        <begin position="73"/>
        <end position="91"/>
    </location>
</feature>
<keyword evidence="1" id="KW-0472">Membrane</keyword>
<sequence>MSEIQTVPESRRFLSALGPGLAGALSVTLIHEGARRVLSHPPRMDVLGKRSLKKGLRWFGVRPSHGRRLHRQALVGDIISNSLFYALVALGRPRRPYLRGVLLGTLAGVGAVLLPPFLGLGRSPRRAKRSTALLTVAWYLLGGLSAARATRTV</sequence>
<accession>A0A085WU66</accession>